<dbReference type="OrthoDB" id="425681at2759"/>
<keyword evidence="3" id="KW-1185">Reference proteome</keyword>
<protein>
    <recommendedName>
        <fullName evidence="1">Reverse transcriptase domain-containing protein</fullName>
    </recommendedName>
</protein>
<gene>
    <name evidence="2" type="ORF">DIATSA_LOCUS12514</name>
</gene>
<dbReference type="InterPro" id="IPR043502">
    <property type="entry name" value="DNA/RNA_pol_sf"/>
</dbReference>
<sequence>MTGRNRKRHRPTLRRNKIPILDIREQLIVWAEYVEELFRDNSRSESWNFVKDVGTGMEIEKCEIWSAIQSSKSGKSPGPDHIQCEILKLLTYDDLDPLTRLFNRVYDTGILPEQWLESTFVTLPKKTPPKSCGAYRTISLMSHLLKIFLKIIHQRVYRKCEEGLSDTMFGFRNGFGTRDALFCIRVLGERCLDMNQDMFVCFIDFEKAFDKVQHDGCYNYSSTRTLILNIYESLATYTGTRQLG</sequence>
<reference evidence="2" key="2">
    <citation type="submission" date="2022-10" db="EMBL/GenBank/DDBJ databases">
        <authorList>
            <consortium name="ENA_rothamsted_submissions"/>
            <consortium name="culmorum"/>
            <person name="King R."/>
        </authorList>
    </citation>
    <scope>NUCLEOTIDE SEQUENCE</scope>
</reference>
<dbReference type="EMBL" id="OU893338">
    <property type="protein sequence ID" value="CAG9795225.1"/>
    <property type="molecule type" value="Genomic_DNA"/>
</dbReference>
<dbReference type="Proteomes" id="UP001153714">
    <property type="component" value="Chromosome 7"/>
</dbReference>
<feature type="domain" description="Reverse transcriptase" evidence="1">
    <location>
        <begin position="124"/>
        <end position="219"/>
    </location>
</feature>
<dbReference type="SUPFAM" id="SSF56672">
    <property type="entry name" value="DNA/RNA polymerases"/>
    <property type="match status" value="1"/>
</dbReference>
<dbReference type="GO" id="GO:0071897">
    <property type="term" value="P:DNA biosynthetic process"/>
    <property type="evidence" value="ECO:0007669"/>
    <property type="project" value="UniProtKB-ARBA"/>
</dbReference>
<name>A0A9N9RCY5_9NEOP</name>
<evidence type="ECO:0000313" key="2">
    <source>
        <dbReference type="EMBL" id="CAG9795225.1"/>
    </source>
</evidence>
<proteinExistence type="predicted"/>
<dbReference type="InterPro" id="IPR000477">
    <property type="entry name" value="RT_dom"/>
</dbReference>
<accession>A0A9N9RCY5</accession>
<organism evidence="2 3">
    <name type="scientific">Diatraea saccharalis</name>
    <name type="common">sugarcane borer</name>
    <dbReference type="NCBI Taxonomy" id="40085"/>
    <lineage>
        <taxon>Eukaryota</taxon>
        <taxon>Metazoa</taxon>
        <taxon>Ecdysozoa</taxon>
        <taxon>Arthropoda</taxon>
        <taxon>Hexapoda</taxon>
        <taxon>Insecta</taxon>
        <taxon>Pterygota</taxon>
        <taxon>Neoptera</taxon>
        <taxon>Endopterygota</taxon>
        <taxon>Lepidoptera</taxon>
        <taxon>Glossata</taxon>
        <taxon>Ditrysia</taxon>
        <taxon>Pyraloidea</taxon>
        <taxon>Crambidae</taxon>
        <taxon>Crambinae</taxon>
        <taxon>Diatraea</taxon>
    </lineage>
</organism>
<evidence type="ECO:0000259" key="1">
    <source>
        <dbReference type="Pfam" id="PF00078"/>
    </source>
</evidence>
<dbReference type="Pfam" id="PF00078">
    <property type="entry name" value="RVT_1"/>
    <property type="match status" value="1"/>
</dbReference>
<reference evidence="2" key="1">
    <citation type="submission" date="2021-12" db="EMBL/GenBank/DDBJ databases">
        <authorList>
            <person name="King R."/>
        </authorList>
    </citation>
    <scope>NUCLEOTIDE SEQUENCE</scope>
</reference>
<dbReference type="AlphaFoldDB" id="A0A9N9RCY5"/>
<dbReference type="PANTHER" id="PTHR19446">
    <property type="entry name" value="REVERSE TRANSCRIPTASES"/>
    <property type="match status" value="1"/>
</dbReference>
<evidence type="ECO:0000313" key="3">
    <source>
        <dbReference type="Proteomes" id="UP001153714"/>
    </source>
</evidence>